<comment type="caution">
    <text evidence="9">The sequence shown here is derived from an EMBL/GenBank/DDBJ whole genome shotgun (WGS) entry which is preliminary data.</text>
</comment>
<evidence type="ECO:0000256" key="5">
    <source>
        <dbReference type="ARBA" id="ARBA00023274"/>
    </source>
</evidence>
<dbReference type="Proteomes" id="UP000176405">
    <property type="component" value="Unassembled WGS sequence"/>
</dbReference>
<dbReference type="GO" id="GO:0006417">
    <property type="term" value="P:regulation of translation"/>
    <property type="evidence" value="ECO:0007669"/>
    <property type="project" value="UniProtKB-KW"/>
</dbReference>
<dbReference type="Gene3D" id="3.30.190.20">
    <property type="match status" value="1"/>
</dbReference>
<evidence type="ECO:0000256" key="4">
    <source>
        <dbReference type="ARBA" id="ARBA00022980"/>
    </source>
</evidence>
<feature type="region of interest" description="Disordered" evidence="8">
    <location>
        <begin position="1"/>
        <end position="23"/>
    </location>
</feature>
<evidence type="ECO:0000313" key="10">
    <source>
        <dbReference type="Proteomes" id="UP000176405"/>
    </source>
</evidence>
<dbReference type="PANTHER" id="PTHR36427:SF3">
    <property type="entry name" value="LARGE RIBOSOMAL SUBUNIT PROTEIN UL1M"/>
    <property type="match status" value="1"/>
</dbReference>
<dbReference type="PIRSF" id="PIRSF002155">
    <property type="entry name" value="Ribosomal_L1"/>
    <property type="match status" value="1"/>
</dbReference>
<evidence type="ECO:0000313" key="9">
    <source>
        <dbReference type="EMBL" id="OGE34913.1"/>
    </source>
</evidence>
<dbReference type="EMBL" id="MFDH01000031">
    <property type="protein sequence ID" value="OGE34913.1"/>
    <property type="molecule type" value="Genomic_DNA"/>
</dbReference>
<dbReference type="FunFam" id="3.40.50.790:FF:000001">
    <property type="entry name" value="50S ribosomal protein L1"/>
    <property type="match status" value="1"/>
</dbReference>
<evidence type="ECO:0000256" key="2">
    <source>
        <dbReference type="ARBA" id="ARBA00022491"/>
    </source>
</evidence>
<evidence type="ECO:0000256" key="8">
    <source>
        <dbReference type="SAM" id="MobiDB-lite"/>
    </source>
</evidence>
<dbReference type="PANTHER" id="PTHR36427">
    <property type="entry name" value="54S RIBOSOMAL PROTEIN L1, MITOCHONDRIAL"/>
    <property type="match status" value="1"/>
</dbReference>
<evidence type="ECO:0000256" key="6">
    <source>
        <dbReference type="ARBA" id="ARBA00035241"/>
    </source>
</evidence>
<dbReference type="Gene3D" id="3.40.50.790">
    <property type="match status" value="1"/>
</dbReference>
<dbReference type="GO" id="GO:0003735">
    <property type="term" value="F:structural constituent of ribosome"/>
    <property type="evidence" value="ECO:0007669"/>
    <property type="project" value="InterPro"/>
</dbReference>
<evidence type="ECO:0000256" key="7">
    <source>
        <dbReference type="ARBA" id="ARBA00035452"/>
    </source>
</evidence>
<dbReference type="InterPro" id="IPR023674">
    <property type="entry name" value="Ribosomal_uL1-like"/>
</dbReference>
<evidence type="ECO:0000256" key="3">
    <source>
        <dbReference type="ARBA" id="ARBA00022845"/>
    </source>
</evidence>
<dbReference type="CDD" id="cd00403">
    <property type="entry name" value="Ribosomal_L1"/>
    <property type="match status" value="1"/>
</dbReference>
<dbReference type="Pfam" id="PF00687">
    <property type="entry name" value="Ribosomal_L1"/>
    <property type="match status" value="1"/>
</dbReference>
<sequence length="227" mass="24751">MTEEKKVKKSKKPGKARGRGKKYQEALKLVDRTQKYPLPEAIKLAQETSYSKFTGTLEAHINTSSKNLRGLASLPYLSGKSLRILAFGKGGRVAGADVEGTDEDIAEIDKGKINFDVLITTPEWMPKLAKIARILGPRSLMPNPKSGTITDNLEKTITELRTGKIEYKTEPNGQVIHLAIGKTDQAPDEVAANIKALYNTLGKSRVKKLTLSPTIGPGVKVDLRSLA</sequence>
<dbReference type="InterPro" id="IPR028364">
    <property type="entry name" value="Ribosomal_uL1/biogenesis"/>
</dbReference>
<reference evidence="9 10" key="1">
    <citation type="journal article" date="2016" name="Nat. Commun.">
        <title>Thousands of microbial genomes shed light on interconnected biogeochemical processes in an aquifer system.</title>
        <authorList>
            <person name="Anantharaman K."/>
            <person name="Brown C.T."/>
            <person name="Hug L.A."/>
            <person name="Sharon I."/>
            <person name="Castelle C.J."/>
            <person name="Probst A.J."/>
            <person name="Thomas B.C."/>
            <person name="Singh A."/>
            <person name="Wilkins M.J."/>
            <person name="Karaoz U."/>
            <person name="Brodie E.L."/>
            <person name="Williams K.H."/>
            <person name="Hubbard S.S."/>
            <person name="Banfield J.F."/>
        </authorList>
    </citation>
    <scope>NUCLEOTIDE SEQUENCE [LARGE SCALE GENOMIC DNA]</scope>
</reference>
<keyword evidence="3" id="KW-0810">Translation regulation</keyword>
<comment type="similarity">
    <text evidence="1">Belongs to the universal ribosomal protein uL1 family.</text>
</comment>
<dbReference type="STRING" id="1797780.A3E45_04360"/>
<feature type="compositionally biased region" description="Basic residues" evidence="8">
    <location>
        <begin position="7"/>
        <end position="21"/>
    </location>
</feature>
<dbReference type="GO" id="GO:0003723">
    <property type="term" value="F:RNA binding"/>
    <property type="evidence" value="ECO:0007669"/>
    <property type="project" value="InterPro"/>
</dbReference>
<dbReference type="GO" id="GO:0006412">
    <property type="term" value="P:translation"/>
    <property type="evidence" value="ECO:0007669"/>
    <property type="project" value="InterPro"/>
</dbReference>
<accession>A0A1F5K1Y9</accession>
<dbReference type="InterPro" id="IPR016095">
    <property type="entry name" value="Ribosomal_uL1_3-a/b-sand"/>
</dbReference>
<dbReference type="GO" id="GO:0015934">
    <property type="term" value="C:large ribosomal subunit"/>
    <property type="evidence" value="ECO:0007669"/>
    <property type="project" value="InterPro"/>
</dbReference>
<keyword evidence="2" id="KW-0678">Repressor</keyword>
<dbReference type="InterPro" id="IPR002143">
    <property type="entry name" value="Ribosomal_uL1"/>
</dbReference>
<keyword evidence="4" id="KW-0689">Ribosomal protein</keyword>
<dbReference type="SUPFAM" id="SSF56808">
    <property type="entry name" value="Ribosomal protein L1"/>
    <property type="match status" value="1"/>
</dbReference>
<organism evidence="9 10">
    <name type="scientific">Candidatus Daviesbacteria bacterium RIFCSPHIGHO2_12_FULL_43_11</name>
    <dbReference type="NCBI Taxonomy" id="1797780"/>
    <lineage>
        <taxon>Bacteria</taxon>
        <taxon>Candidatus Daviesiibacteriota</taxon>
    </lineage>
</organism>
<proteinExistence type="inferred from homology"/>
<keyword evidence="5" id="KW-0687">Ribonucleoprotein</keyword>
<name>A0A1F5K1Y9_9BACT</name>
<protein>
    <recommendedName>
        <fullName evidence="6">Large ribosomal subunit protein uL1</fullName>
    </recommendedName>
    <alternativeName>
        <fullName evidence="7">50S ribosomal protein L1</fullName>
    </alternativeName>
</protein>
<dbReference type="AlphaFoldDB" id="A0A1F5K1Y9"/>
<evidence type="ECO:0000256" key="1">
    <source>
        <dbReference type="ARBA" id="ARBA00010531"/>
    </source>
</evidence>
<gene>
    <name evidence="9" type="ORF">A3E45_04360</name>
</gene>